<accession>D2SBR1</accession>
<dbReference type="RefSeq" id="WP_012949593.1">
    <property type="nucleotide sequence ID" value="NC_013757.1"/>
</dbReference>
<proteinExistence type="predicted"/>
<evidence type="ECO:0000313" key="5">
    <source>
        <dbReference type="EMBL" id="ADB76168.1"/>
    </source>
</evidence>
<evidence type="ECO:0000256" key="1">
    <source>
        <dbReference type="ARBA" id="ARBA00022729"/>
    </source>
</evidence>
<dbReference type="Proteomes" id="UP000001382">
    <property type="component" value="Chromosome"/>
</dbReference>
<gene>
    <name evidence="5" type="ordered locus">Gobs_3580</name>
</gene>
<evidence type="ECO:0000256" key="3">
    <source>
        <dbReference type="SAM" id="Phobius"/>
    </source>
</evidence>
<dbReference type="Pfam" id="PF11611">
    <property type="entry name" value="DUF4352"/>
    <property type="match status" value="1"/>
</dbReference>
<feature type="domain" description="DUF4352" evidence="4">
    <location>
        <begin position="84"/>
        <end position="207"/>
    </location>
</feature>
<dbReference type="EMBL" id="CP001867">
    <property type="protein sequence ID" value="ADB76168.1"/>
    <property type="molecule type" value="Genomic_DNA"/>
</dbReference>
<dbReference type="KEGG" id="gob:Gobs_3580"/>
<feature type="transmembrane region" description="Helical" evidence="3">
    <location>
        <begin position="41"/>
        <end position="59"/>
    </location>
</feature>
<dbReference type="HOGENOM" id="CLU_072584_1_1_11"/>
<feature type="compositionally biased region" description="Pro residues" evidence="2">
    <location>
        <begin position="1"/>
        <end position="12"/>
    </location>
</feature>
<sequence>MSQPTPPAPPQFADPKSAKAQAKAEKAYRKASRPFFKKKRFILLAVIALILIIAIAQGGDDDSGSSSTSSGGGSSSGDIAKAVGLNQAVQDGKFEFTVTGVDCSKNTLGADPVSTQAAGVFCLVNVNVANIGDEAQTLDSTSQYGYDAAGKKFSTDTEAAFYLENGGDTLFEQLNPGTSVDGVLVFDVPAETQLTKLELHDSPFSGGVTVNLG</sequence>
<reference evidence="6" key="2">
    <citation type="submission" date="2010-01" db="EMBL/GenBank/DDBJ databases">
        <title>The complete genome of Geodermatophilus obscurus DSM 43160.</title>
        <authorList>
            <consortium name="US DOE Joint Genome Institute (JGI-PGF)"/>
            <person name="Lucas S."/>
            <person name="Copeland A."/>
            <person name="Lapidus A."/>
            <person name="Glavina del Rio T."/>
            <person name="Dalin E."/>
            <person name="Tice H."/>
            <person name="Bruce D."/>
            <person name="Goodwin L."/>
            <person name="Pitluck S."/>
            <person name="Kyrpides N."/>
            <person name="Mavromatis K."/>
            <person name="Ivanova N."/>
            <person name="Munk A.C."/>
            <person name="Brettin T."/>
            <person name="Detter J.C."/>
            <person name="Han C."/>
            <person name="Larimer F."/>
            <person name="Land M."/>
            <person name="Hauser L."/>
            <person name="Markowitz V."/>
            <person name="Cheng J.-F."/>
            <person name="Hugenholtz P."/>
            <person name="Woyke T."/>
            <person name="Wu D."/>
            <person name="Jando M."/>
            <person name="Schneider S."/>
            <person name="Klenk H.-P."/>
            <person name="Eisen J.A."/>
        </authorList>
    </citation>
    <scope>NUCLEOTIDE SEQUENCE [LARGE SCALE GENOMIC DNA]</scope>
    <source>
        <strain evidence="6">ATCC 25078 / DSM 43160 / JCM 3152 / KCC A-0152 / KCTC 9177 / NBRC 13315 / NRRL B-3577 / G-20</strain>
    </source>
</reference>
<keyword evidence="3" id="KW-0812">Transmembrane</keyword>
<dbReference type="Gene3D" id="2.60.40.1240">
    <property type="match status" value="1"/>
</dbReference>
<name>D2SBR1_GEOOG</name>
<dbReference type="InterPro" id="IPR029050">
    <property type="entry name" value="Immunoprotect_excell_Ig-like"/>
</dbReference>
<keyword evidence="1" id="KW-0732">Signal</keyword>
<evidence type="ECO:0000256" key="2">
    <source>
        <dbReference type="SAM" id="MobiDB-lite"/>
    </source>
</evidence>
<protein>
    <recommendedName>
        <fullName evidence="4">DUF4352 domain-containing protein</fullName>
    </recommendedName>
</protein>
<keyword evidence="3" id="KW-0472">Membrane</keyword>
<dbReference type="eggNOG" id="COG0515">
    <property type="taxonomic scope" value="Bacteria"/>
</dbReference>
<evidence type="ECO:0000259" key="4">
    <source>
        <dbReference type="Pfam" id="PF11611"/>
    </source>
</evidence>
<organism evidence="5 6">
    <name type="scientific">Geodermatophilus obscurus (strain ATCC 25078 / DSM 43160 / JCM 3152 / CCUG 61914 / KCC A-0152 / KCTC 9177 / NBRC 13315 / NRRL B-3577 / G-20)</name>
    <dbReference type="NCBI Taxonomy" id="526225"/>
    <lineage>
        <taxon>Bacteria</taxon>
        <taxon>Bacillati</taxon>
        <taxon>Actinomycetota</taxon>
        <taxon>Actinomycetes</taxon>
        <taxon>Geodermatophilales</taxon>
        <taxon>Geodermatophilaceae</taxon>
        <taxon>Geodermatophilus</taxon>
    </lineage>
</organism>
<dbReference type="AlphaFoldDB" id="D2SBR1"/>
<dbReference type="InterPro" id="IPR029051">
    <property type="entry name" value="DUF4352"/>
</dbReference>
<keyword evidence="6" id="KW-1185">Reference proteome</keyword>
<reference evidence="5 6" key="1">
    <citation type="journal article" date="2010" name="Stand. Genomic Sci.">
        <title>Complete genome sequence of Geodermatophilus obscurus type strain (G-20).</title>
        <authorList>
            <person name="Ivanova N."/>
            <person name="Sikorski J."/>
            <person name="Jando M."/>
            <person name="Munk C."/>
            <person name="Lapidus A."/>
            <person name="Glavina Del Rio T."/>
            <person name="Copeland A."/>
            <person name="Tice H."/>
            <person name="Cheng J.-F."/>
            <person name="Lucas S."/>
            <person name="Chen F."/>
            <person name="Nolan M."/>
            <person name="Bruce D."/>
            <person name="Goodwin L."/>
            <person name="Pitluck S."/>
            <person name="Mavromatis K."/>
            <person name="Mikhailova N."/>
            <person name="Pati A."/>
            <person name="Chen A."/>
            <person name="Palaniappan K."/>
            <person name="Land M."/>
            <person name="Hauser L."/>
            <person name="Chang Y.-J."/>
            <person name="Jeffries C.D."/>
            <person name="Meincke L."/>
            <person name="Brettin T."/>
            <person name="Detter J.C."/>
            <person name="Detter J.C."/>
            <person name="Rohde M."/>
            <person name="Goeker M."/>
            <person name="Bristow J."/>
            <person name="Eisen J.A."/>
            <person name="Markowitz V."/>
            <person name="Hugenholtz P."/>
            <person name="Kyrpides N.C."/>
            <person name="Klenk H.-P."/>
        </authorList>
    </citation>
    <scope>NUCLEOTIDE SEQUENCE [LARGE SCALE GENOMIC DNA]</scope>
    <source>
        <strain evidence="6">ATCC 25078 / DSM 43160 / JCM 3152 / KCC A-0152 / KCTC 9177 / NBRC 13315 / NRRL B-3577 / G-20</strain>
    </source>
</reference>
<feature type="region of interest" description="Disordered" evidence="2">
    <location>
        <begin position="1"/>
        <end position="25"/>
    </location>
</feature>
<keyword evidence="3" id="KW-1133">Transmembrane helix</keyword>
<evidence type="ECO:0000313" key="6">
    <source>
        <dbReference type="Proteomes" id="UP000001382"/>
    </source>
</evidence>
<dbReference type="OrthoDB" id="3430849at2"/>